<dbReference type="Proteomes" id="UP000282957">
    <property type="component" value="Unassembled WGS sequence"/>
</dbReference>
<comment type="caution">
    <text evidence="8">The sequence shown here is derived from an EMBL/GenBank/DDBJ whole genome shotgun (WGS) entry which is preliminary data.</text>
</comment>
<dbReference type="GO" id="GO:0042274">
    <property type="term" value="P:ribosomal small subunit biogenesis"/>
    <property type="evidence" value="ECO:0007669"/>
    <property type="project" value="UniProtKB-UniRule"/>
</dbReference>
<dbReference type="GO" id="GO:0043022">
    <property type="term" value="F:ribosome binding"/>
    <property type="evidence" value="ECO:0007669"/>
    <property type="project" value="InterPro"/>
</dbReference>
<evidence type="ECO:0000256" key="3">
    <source>
        <dbReference type="ARBA" id="ARBA00022552"/>
    </source>
</evidence>
<protein>
    <recommendedName>
        <fullName evidence="5">Ribosome maturation factor RimM</fullName>
    </recommendedName>
</protein>
<evidence type="ECO:0000259" key="7">
    <source>
        <dbReference type="Pfam" id="PF24986"/>
    </source>
</evidence>
<dbReference type="EMBL" id="SACL01000008">
    <property type="protein sequence ID" value="RVT91990.1"/>
    <property type="molecule type" value="Genomic_DNA"/>
</dbReference>
<keyword evidence="2 5" id="KW-0690">Ribosome biogenesis</keyword>
<dbReference type="InterPro" id="IPR011033">
    <property type="entry name" value="PRC_barrel-like_sf"/>
</dbReference>
<dbReference type="OrthoDB" id="9788191at2"/>
<evidence type="ECO:0000313" key="9">
    <source>
        <dbReference type="Proteomes" id="UP000282957"/>
    </source>
</evidence>
<evidence type="ECO:0000256" key="2">
    <source>
        <dbReference type="ARBA" id="ARBA00022517"/>
    </source>
</evidence>
<feature type="domain" description="Ribosome maturation factor RimM PRC barrel" evidence="7">
    <location>
        <begin position="91"/>
        <end position="154"/>
    </location>
</feature>
<evidence type="ECO:0000256" key="1">
    <source>
        <dbReference type="ARBA" id="ARBA00022490"/>
    </source>
</evidence>
<dbReference type="InterPro" id="IPR011961">
    <property type="entry name" value="RimM"/>
</dbReference>
<comment type="similarity">
    <text evidence="5">Belongs to the RimM family.</text>
</comment>
<dbReference type="GO" id="GO:0005840">
    <property type="term" value="C:ribosome"/>
    <property type="evidence" value="ECO:0007669"/>
    <property type="project" value="InterPro"/>
</dbReference>
<reference evidence="8 9" key="1">
    <citation type="submission" date="2019-01" db="EMBL/GenBank/DDBJ databases">
        <authorList>
            <person name="Chen W.-M."/>
        </authorList>
    </citation>
    <scope>NUCLEOTIDE SEQUENCE [LARGE SCALE GENOMIC DNA]</scope>
    <source>
        <strain evidence="8 9">CCP-6</strain>
    </source>
</reference>
<dbReference type="SUPFAM" id="SSF50346">
    <property type="entry name" value="PRC-barrel domain"/>
    <property type="match status" value="1"/>
</dbReference>
<comment type="domain">
    <text evidence="5">The PRC barrel domain binds ribosomal protein uS19.</text>
</comment>
<dbReference type="GO" id="GO:0006364">
    <property type="term" value="P:rRNA processing"/>
    <property type="evidence" value="ECO:0007669"/>
    <property type="project" value="UniProtKB-UniRule"/>
</dbReference>
<dbReference type="HAMAP" id="MF_00014">
    <property type="entry name" value="Ribosome_mat_RimM"/>
    <property type="match status" value="1"/>
</dbReference>
<dbReference type="PANTHER" id="PTHR33692:SF1">
    <property type="entry name" value="RIBOSOME MATURATION FACTOR RIMM"/>
    <property type="match status" value="1"/>
</dbReference>
<gene>
    <name evidence="5 8" type="primary">rimM</name>
    <name evidence="8" type="ORF">EOD42_19820</name>
</gene>
<accession>A0A437M2R1</accession>
<organism evidence="8 9">
    <name type="scientific">Rhodovarius crocodyli</name>
    <dbReference type="NCBI Taxonomy" id="1979269"/>
    <lineage>
        <taxon>Bacteria</taxon>
        <taxon>Pseudomonadati</taxon>
        <taxon>Pseudomonadota</taxon>
        <taxon>Alphaproteobacteria</taxon>
        <taxon>Acetobacterales</taxon>
        <taxon>Roseomonadaceae</taxon>
        <taxon>Rhodovarius</taxon>
    </lineage>
</organism>
<comment type="function">
    <text evidence="5">An accessory protein needed during the final step in the assembly of 30S ribosomal subunit, possibly for assembly of the head region. Essential for efficient processing of 16S rRNA. May be needed both before and after RbfA during the maturation of 16S rRNA. It has affinity for free ribosomal 30S subunits but not for 70S ribosomes.</text>
</comment>
<dbReference type="GO" id="GO:0005737">
    <property type="term" value="C:cytoplasm"/>
    <property type="evidence" value="ECO:0007669"/>
    <property type="project" value="UniProtKB-SubCell"/>
</dbReference>
<keyword evidence="1 5" id="KW-0963">Cytoplasm</keyword>
<keyword evidence="4 5" id="KW-0143">Chaperone</keyword>
<dbReference type="Gene3D" id="2.40.30.60">
    <property type="entry name" value="RimM"/>
    <property type="match status" value="1"/>
</dbReference>
<dbReference type="Pfam" id="PF01782">
    <property type="entry name" value="RimM"/>
    <property type="match status" value="1"/>
</dbReference>
<dbReference type="NCBIfam" id="TIGR02273">
    <property type="entry name" value="16S_RimM"/>
    <property type="match status" value="1"/>
</dbReference>
<comment type="subcellular location">
    <subcellularLocation>
        <location evidence="5">Cytoplasm</location>
    </subcellularLocation>
</comment>
<dbReference type="InterPro" id="IPR036976">
    <property type="entry name" value="RimM_N_sf"/>
</dbReference>
<dbReference type="AlphaFoldDB" id="A0A437M2R1"/>
<dbReference type="PANTHER" id="PTHR33692">
    <property type="entry name" value="RIBOSOME MATURATION FACTOR RIMM"/>
    <property type="match status" value="1"/>
</dbReference>
<proteinExistence type="inferred from homology"/>
<dbReference type="InterPro" id="IPR002676">
    <property type="entry name" value="RimM_N"/>
</dbReference>
<evidence type="ECO:0000259" key="6">
    <source>
        <dbReference type="Pfam" id="PF01782"/>
    </source>
</evidence>
<dbReference type="SUPFAM" id="SSF50447">
    <property type="entry name" value="Translation proteins"/>
    <property type="match status" value="1"/>
</dbReference>
<dbReference type="InterPro" id="IPR056792">
    <property type="entry name" value="PRC_RimM"/>
</dbReference>
<name>A0A437M2R1_9PROT</name>
<sequence length="167" mass="18060">MPSLILMAELGRAHGVRGLLRLKAHCEAPIESYNPLRDERGREYVLSPRGADLVQIQGVADRNAAEALTGTKLYVERDRLPEPEADEFYLTDLVGLQAFTADGKPLGQVRAVDDHGAGAFLTLSGPPERLVPFTLAAVPVVDIKAGRITVDPPLETEVKPPEGEAEE</sequence>
<dbReference type="Gene3D" id="2.30.30.240">
    <property type="entry name" value="PRC-barrel domain"/>
    <property type="match status" value="1"/>
</dbReference>
<keyword evidence="3 5" id="KW-0698">rRNA processing</keyword>
<evidence type="ECO:0000256" key="4">
    <source>
        <dbReference type="ARBA" id="ARBA00023186"/>
    </source>
</evidence>
<keyword evidence="9" id="KW-1185">Reference proteome</keyword>
<comment type="subunit">
    <text evidence="5">Binds ribosomal protein uS19.</text>
</comment>
<dbReference type="RefSeq" id="WP_127789319.1">
    <property type="nucleotide sequence ID" value="NZ_SACL01000008.1"/>
</dbReference>
<dbReference type="Pfam" id="PF24986">
    <property type="entry name" value="PRC_RimM"/>
    <property type="match status" value="1"/>
</dbReference>
<dbReference type="InterPro" id="IPR009000">
    <property type="entry name" value="Transl_B-barrel_sf"/>
</dbReference>
<evidence type="ECO:0000313" key="8">
    <source>
        <dbReference type="EMBL" id="RVT91990.1"/>
    </source>
</evidence>
<feature type="domain" description="RimM N-terminal" evidence="6">
    <location>
        <begin position="7"/>
        <end position="78"/>
    </location>
</feature>
<evidence type="ECO:0000256" key="5">
    <source>
        <dbReference type="HAMAP-Rule" id="MF_00014"/>
    </source>
</evidence>